<dbReference type="Proteomes" id="UP001283361">
    <property type="component" value="Unassembled WGS sequence"/>
</dbReference>
<evidence type="ECO:0000313" key="3">
    <source>
        <dbReference type="Proteomes" id="UP001283361"/>
    </source>
</evidence>
<sequence length="106" mass="11746">MAAEVAPRSTRVAAPVETRRRQGAARAGCYRFHLYTWSPSGVQTTGRDQQPISWSEDVTKSCNHGNGLSRLQVEATRAIDTLSSHEGEDSRSVAVKHENKILDPWL</sequence>
<name>A0AAE0YUN1_9GAST</name>
<feature type="region of interest" description="Disordered" evidence="1">
    <location>
        <begin position="1"/>
        <end position="22"/>
    </location>
</feature>
<feature type="compositionally biased region" description="Basic and acidic residues" evidence="1">
    <location>
        <begin position="83"/>
        <end position="106"/>
    </location>
</feature>
<keyword evidence="3" id="KW-1185">Reference proteome</keyword>
<comment type="caution">
    <text evidence="2">The sequence shown here is derived from an EMBL/GenBank/DDBJ whole genome shotgun (WGS) entry which is preliminary data.</text>
</comment>
<reference evidence="2" key="1">
    <citation type="journal article" date="2023" name="G3 (Bethesda)">
        <title>A reference genome for the long-term kleptoplast-retaining sea slug Elysia crispata morphotype clarki.</title>
        <authorList>
            <person name="Eastman K.E."/>
            <person name="Pendleton A.L."/>
            <person name="Shaikh M.A."/>
            <person name="Suttiyut T."/>
            <person name="Ogas R."/>
            <person name="Tomko P."/>
            <person name="Gavelis G."/>
            <person name="Widhalm J.R."/>
            <person name="Wisecaver J.H."/>
        </authorList>
    </citation>
    <scope>NUCLEOTIDE SEQUENCE</scope>
    <source>
        <strain evidence="2">ECLA1</strain>
    </source>
</reference>
<evidence type="ECO:0000256" key="1">
    <source>
        <dbReference type="SAM" id="MobiDB-lite"/>
    </source>
</evidence>
<accession>A0AAE0YUN1</accession>
<dbReference type="EMBL" id="JAWDGP010005381">
    <property type="protein sequence ID" value="KAK3757370.1"/>
    <property type="molecule type" value="Genomic_DNA"/>
</dbReference>
<gene>
    <name evidence="2" type="ORF">RRG08_058227</name>
</gene>
<evidence type="ECO:0000313" key="2">
    <source>
        <dbReference type="EMBL" id="KAK3757370.1"/>
    </source>
</evidence>
<organism evidence="2 3">
    <name type="scientific">Elysia crispata</name>
    <name type="common">lettuce slug</name>
    <dbReference type="NCBI Taxonomy" id="231223"/>
    <lineage>
        <taxon>Eukaryota</taxon>
        <taxon>Metazoa</taxon>
        <taxon>Spiralia</taxon>
        <taxon>Lophotrochozoa</taxon>
        <taxon>Mollusca</taxon>
        <taxon>Gastropoda</taxon>
        <taxon>Heterobranchia</taxon>
        <taxon>Euthyneura</taxon>
        <taxon>Panpulmonata</taxon>
        <taxon>Sacoglossa</taxon>
        <taxon>Placobranchoidea</taxon>
        <taxon>Plakobranchidae</taxon>
        <taxon>Elysia</taxon>
    </lineage>
</organism>
<proteinExistence type="predicted"/>
<feature type="region of interest" description="Disordered" evidence="1">
    <location>
        <begin position="82"/>
        <end position="106"/>
    </location>
</feature>
<protein>
    <submittedName>
        <fullName evidence="2">Uncharacterized protein</fullName>
    </submittedName>
</protein>
<dbReference type="AlphaFoldDB" id="A0AAE0YUN1"/>